<organism evidence="1 2">
    <name type="scientific">Carnegiea gigantea</name>
    <dbReference type="NCBI Taxonomy" id="171969"/>
    <lineage>
        <taxon>Eukaryota</taxon>
        <taxon>Viridiplantae</taxon>
        <taxon>Streptophyta</taxon>
        <taxon>Embryophyta</taxon>
        <taxon>Tracheophyta</taxon>
        <taxon>Spermatophyta</taxon>
        <taxon>Magnoliopsida</taxon>
        <taxon>eudicotyledons</taxon>
        <taxon>Gunneridae</taxon>
        <taxon>Pentapetalae</taxon>
        <taxon>Caryophyllales</taxon>
        <taxon>Cactineae</taxon>
        <taxon>Cactaceae</taxon>
        <taxon>Cactoideae</taxon>
        <taxon>Echinocereeae</taxon>
        <taxon>Carnegiea</taxon>
    </lineage>
</organism>
<protein>
    <submittedName>
        <fullName evidence="1">Uncharacterized protein</fullName>
    </submittedName>
</protein>
<sequence>MTEYVVRHFEWDRRGVAFPPSPLPKDFQVVCPSYELVVAEEAAEHFKLPELPQVIFYAMLLKEAERLGVLHRRELRTLESALIELRWSTFVSWVWLKEWYNGRQRTLDTPLSPFIMAFPPLHDTREMADYVIFYTMLLNEAVELGVVHAFMADGLKSSLVGQNFRLQEPRGGVGMAGCSLGGCNPLDISAVEYVRDNLRWSMRESSSLRPNLLYLHFMAYCPRFGHIVAMQFAYAAHIPEMVQAIFYAMVINDAAELRLIRRETGESLMLDLQKLRWDIIEA</sequence>
<proteinExistence type="predicted"/>
<reference evidence="1" key="1">
    <citation type="submission" date="2022-04" db="EMBL/GenBank/DDBJ databases">
        <title>Carnegiea gigantea Genome sequencing and assembly v2.</title>
        <authorList>
            <person name="Copetti D."/>
            <person name="Sanderson M.J."/>
            <person name="Burquez A."/>
            <person name="Wojciechowski M.F."/>
        </authorList>
    </citation>
    <scope>NUCLEOTIDE SEQUENCE</scope>
    <source>
        <strain evidence="1">SGP5-SGP5p</strain>
        <tissue evidence="1">Aerial part</tissue>
    </source>
</reference>
<keyword evidence="2" id="KW-1185">Reference proteome</keyword>
<dbReference type="Proteomes" id="UP001153076">
    <property type="component" value="Unassembled WGS sequence"/>
</dbReference>
<evidence type="ECO:0000313" key="2">
    <source>
        <dbReference type="Proteomes" id="UP001153076"/>
    </source>
</evidence>
<comment type="caution">
    <text evidence="1">The sequence shown here is derived from an EMBL/GenBank/DDBJ whole genome shotgun (WGS) entry which is preliminary data.</text>
</comment>
<dbReference type="EMBL" id="JAKOGI010000081">
    <property type="protein sequence ID" value="KAJ8445062.1"/>
    <property type="molecule type" value="Genomic_DNA"/>
</dbReference>
<accession>A0A9Q1QJZ7</accession>
<evidence type="ECO:0000313" key="1">
    <source>
        <dbReference type="EMBL" id="KAJ8445062.1"/>
    </source>
</evidence>
<dbReference type="AlphaFoldDB" id="A0A9Q1QJZ7"/>
<gene>
    <name evidence="1" type="ORF">Cgig2_022582</name>
</gene>
<name>A0A9Q1QJZ7_9CARY</name>